<dbReference type="GO" id="GO:0044283">
    <property type="term" value="P:small molecule biosynthetic process"/>
    <property type="evidence" value="ECO:0007669"/>
    <property type="project" value="UniProtKB-ARBA"/>
</dbReference>
<dbReference type="InterPro" id="IPR026992">
    <property type="entry name" value="DIOX_N"/>
</dbReference>
<dbReference type="AlphaFoldDB" id="A0AAJ8E2H8"/>
<dbReference type="SUPFAM" id="SSF51197">
    <property type="entry name" value="Clavaminate synthase-like"/>
    <property type="match status" value="1"/>
</dbReference>
<gene>
    <name evidence="8" type="ORF">An18g02050</name>
</gene>
<dbReference type="InterPro" id="IPR005123">
    <property type="entry name" value="Oxoglu/Fe-dep_dioxygenase_dom"/>
</dbReference>
<dbReference type="PANTHER" id="PTHR10209">
    <property type="entry name" value="OXIDOREDUCTASE, 2OG-FE II OXYGENASE FAMILY PROTEIN"/>
    <property type="match status" value="1"/>
</dbReference>
<evidence type="ECO:0000259" key="7">
    <source>
        <dbReference type="PROSITE" id="PS51471"/>
    </source>
</evidence>
<comment type="similarity">
    <text evidence="1 5">Belongs to the iron/ascorbate-dependent oxidoreductase family.</text>
</comment>
<keyword evidence="4 5" id="KW-0408">Iron</keyword>
<reference evidence="8" key="1">
    <citation type="submission" date="2025-02" db="EMBL/GenBank/DDBJ databases">
        <authorList>
            <consortium name="NCBI Genome Project"/>
        </authorList>
    </citation>
    <scope>NUCLEOTIDE SEQUENCE</scope>
</reference>
<feature type="region of interest" description="Disordered" evidence="6">
    <location>
        <begin position="73"/>
        <end position="94"/>
    </location>
</feature>
<evidence type="ECO:0000313" key="8">
    <source>
        <dbReference type="RefSeq" id="XP_059605015.1"/>
    </source>
</evidence>
<accession>A0AAJ8E2H8</accession>
<dbReference type="KEGG" id="ang:An18g02050"/>
<evidence type="ECO:0000256" key="1">
    <source>
        <dbReference type="ARBA" id="ARBA00008056"/>
    </source>
</evidence>
<dbReference type="GO" id="GO:0046872">
    <property type="term" value="F:metal ion binding"/>
    <property type="evidence" value="ECO:0007669"/>
    <property type="project" value="UniProtKB-KW"/>
</dbReference>
<dbReference type="PANTHER" id="PTHR10209:SF886">
    <property type="entry name" value="UPF0676 PROTEIN C1494.01"/>
    <property type="match status" value="1"/>
</dbReference>
<name>A0AAJ8E2H8_ASPNG</name>
<protein>
    <recommendedName>
        <fullName evidence="7">Fe2OG dioxygenase domain-containing protein</fullName>
    </recommendedName>
</protein>
<feature type="compositionally biased region" description="Polar residues" evidence="6">
    <location>
        <begin position="77"/>
        <end position="88"/>
    </location>
</feature>
<organism evidence="8">
    <name type="scientific">Aspergillus niger</name>
    <dbReference type="NCBI Taxonomy" id="5061"/>
    <lineage>
        <taxon>Eukaryota</taxon>
        <taxon>Fungi</taxon>
        <taxon>Dikarya</taxon>
        <taxon>Ascomycota</taxon>
        <taxon>Pezizomycotina</taxon>
        <taxon>Eurotiomycetes</taxon>
        <taxon>Eurotiomycetidae</taxon>
        <taxon>Eurotiales</taxon>
        <taxon>Aspergillaceae</taxon>
        <taxon>Aspergillus</taxon>
        <taxon>Aspergillus subgen. Circumdati</taxon>
    </lineage>
</organism>
<evidence type="ECO:0000256" key="3">
    <source>
        <dbReference type="ARBA" id="ARBA00023002"/>
    </source>
</evidence>
<reference evidence="8" key="2">
    <citation type="submission" date="2025-08" db="UniProtKB">
        <authorList>
            <consortium name="RefSeq"/>
        </authorList>
    </citation>
    <scope>IDENTIFICATION</scope>
</reference>
<proteinExistence type="inferred from homology"/>
<dbReference type="InterPro" id="IPR044861">
    <property type="entry name" value="IPNS-like_FE2OG_OXY"/>
</dbReference>
<evidence type="ECO:0000256" key="2">
    <source>
        <dbReference type="ARBA" id="ARBA00022723"/>
    </source>
</evidence>
<evidence type="ECO:0000256" key="5">
    <source>
        <dbReference type="RuleBase" id="RU003682"/>
    </source>
</evidence>
<feature type="domain" description="Fe2OG dioxygenase" evidence="7">
    <location>
        <begin position="208"/>
        <end position="330"/>
    </location>
</feature>
<dbReference type="GO" id="GO:0016491">
    <property type="term" value="F:oxidoreductase activity"/>
    <property type="evidence" value="ECO:0007669"/>
    <property type="project" value="UniProtKB-KW"/>
</dbReference>
<sequence length="462" mass="50297">MSDVGPPIELPVLDISNPLDPEAGKALLAAATKYGFLYVDSRGTDFTTAEVDRAFELSKKFFASPVEEKAACRIEPNKSTSNPPQNRGWSGMHSETLDPEHQRVSIHSPSINIVYQSLTTPPQTGDFKEAFNFGEFTNNNKAQQPLPASLIPHETEIAQFASLCNKTCTRILTLLALGLGIPPTFFTTRHDPTTGPTGSILRYLFYPSITSPLTSTYSHKTDVRAGAHSDYGSITLLFQRPGQPGLEILTPDGAGWAPVPVIPRSSSSSSTSLEGSEYPFPPILVNIGDLLSYWTDGLLKSTVHRVVFPVSEQQRPNAQDRYSIVYFCHPLDRTELVPVPSNVVEEFRRGKSKEGGDGGVRVGFGGGAGMLEEGKRALTAQEHLMARLDATLRWLPPSNSYEAARVCTGSNDDAQPNWLSRTRAHSPCSGPASSSQQQAKEVITMPKEIAPERLWGRAGSQC</sequence>
<evidence type="ECO:0000256" key="4">
    <source>
        <dbReference type="ARBA" id="ARBA00023004"/>
    </source>
</evidence>
<dbReference type="Pfam" id="PF03171">
    <property type="entry name" value="2OG-FeII_Oxy"/>
    <property type="match status" value="1"/>
</dbReference>
<dbReference type="RefSeq" id="XP_059605015.1">
    <property type="nucleotide sequence ID" value="XM_059745628.1"/>
</dbReference>
<keyword evidence="2 5" id="KW-0479">Metal-binding</keyword>
<dbReference type="PROSITE" id="PS51471">
    <property type="entry name" value="FE2OG_OXY"/>
    <property type="match status" value="1"/>
</dbReference>
<dbReference type="Gene3D" id="2.60.120.330">
    <property type="entry name" value="B-lactam Antibiotic, Isopenicillin N Synthase, Chain"/>
    <property type="match status" value="1"/>
</dbReference>
<dbReference type="GeneID" id="4989765"/>
<keyword evidence="3 5" id="KW-0560">Oxidoreductase</keyword>
<dbReference type="Pfam" id="PF14226">
    <property type="entry name" value="DIOX_N"/>
    <property type="match status" value="1"/>
</dbReference>
<dbReference type="InterPro" id="IPR027443">
    <property type="entry name" value="IPNS-like_sf"/>
</dbReference>
<evidence type="ECO:0000256" key="6">
    <source>
        <dbReference type="SAM" id="MobiDB-lite"/>
    </source>
</evidence>